<dbReference type="RefSeq" id="XP_003679787.1">
    <property type="nucleotide sequence ID" value="XM_003679739.1"/>
</dbReference>
<evidence type="ECO:0000259" key="1">
    <source>
        <dbReference type="Pfam" id="PF20976"/>
    </source>
</evidence>
<dbReference type="GO" id="GO:0000460">
    <property type="term" value="P:maturation of 5.8S rRNA"/>
    <property type="evidence" value="ECO:0007669"/>
    <property type="project" value="EnsemblFungi"/>
</dbReference>
<protein>
    <recommendedName>
        <fullName evidence="1">Ribonucleases P/MRP subunit Pop8-like domain-containing protein</fullName>
    </recommendedName>
</protein>
<dbReference type="GO" id="GO:0000294">
    <property type="term" value="P:nuclear-transcribed mRNA catabolic process, RNase MRP-dependent"/>
    <property type="evidence" value="ECO:0007669"/>
    <property type="project" value="EnsemblFungi"/>
</dbReference>
<evidence type="ECO:0000313" key="2">
    <source>
        <dbReference type="EMBL" id="CCE90576.1"/>
    </source>
</evidence>
<accession>G8ZPN2</accession>
<dbReference type="OrthoDB" id="4056858at2759"/>
<dbReference type="InParanoid" id="G8ZPN2"/>
<dbReference type="InterPro" id="IPR020347">
    <property type="entry name" value="Pop8"/>
</dbReference>
<name>G8ZPN2_TORDE</name>
<feature type="domain" description="Ribonucleases P/MRP subunit Pop8-like" evidence="1">
    <location>
        <begin position="12"/>
        <end position="88"/>
    </location>
</feature>
<dbReference type="GO" id="GO:0000171">
    <property type="term" value="F:ribonuclease MRP activity"/>
    <property type="evidence" value="ECO:0007669"/>
    <property type="project" value="EnsemblFungi"/>
</dbReference>
<reference evidence="2 3" key="1">
    <citation type="journal article" date="2011" name="Proc. Natl. Acad. Sci. U.S.A.">
        <title>Evolutionary erosion of yeast sex chromosomes by mating-type switching accidents.</title>
        <authorList>
            <person name="Gordon J.L."/>
            <person name="Armisen D."/>
            <person name="Proux-Wera E."/>
            <person name="Oheigeartaigh S.S."/>
            <person name="Byrne K.P."/>
            <person name="Wolfe K.H."/>
        </authorList>
    </citation>
    <scope>NUCLEOTIDE SEQUENCE [LARGE SCALE GENOMIC DNA]</scope>
    <source>
        <strain evidence="3">ATCC 10662 / CBS 1146 / NBRC 0425 / NCYC 2629 / NRRL Y-866</strain>
    </source>
</reference>
<dbReference type="GO" id="GO:0004526">
    <property type="term" value="F:ribonuclease P activity"/>
    <property type="evidence" value="ECO:0007669"/>
    <property type="project" value="EnsemblFungi"/>
</dbReference>
<keyword evidence="3" id="KW-1185">Reference proteome</keyword>
<organism evidence="2 3">
    <name type="scientific">Torulaspora delbrueckii</name>
    <name type="common">Yeast</name>
    <name type="synonym">Candida colliculosa</name>
    <dbReference type="NCBI Taxonomy" id="4950"/>
    <lineage>
        <taxon>Eukaryota</taxon>
        <taxon>Fungi</taxon>
        <taxon>Dikarya</taxon>
        <taxon>Ascomycota</taxon>
        <taxon>Saccharomycotina</taxon>
        <taxon>Saccharomycetes</taxon>
        <taxon>Saccharomycetales</taxon>
        <taxon>Saccharomycetaceae</taxon>
        <taxon>Torulaspora</taxon>
    </lineage>
</organism>
<proteinExistence type="predicted"/>
<dbReference type="HOGENOM" id="CLU_153352_0_0_1"/>
<evidence type="ECO:0000313" key="3">
    <source>
        <dbReference type="Proteomes" id="UP000005627"/>
    </source>
</evidence>
<dbReference type="Pfam" id="PF20976">
    <property type="entry name" value="Pop8"/>
    <property type="match status" value="1"/>
</dbReference>
<dbReference type="eggNOG" id="ENOG502SCWV">
    <property type="taxonomic scope" value="Eukaryota"/>
</dbReference>
<dbReference type="EMBL" id="HE616743">
    <property type="protein sequence ID" value="CCE90576.1"/>
    <property type="molecule type" value="Genomic_DNA"/>
</dbReference>
<sequence>MKQQPARKNFKEWHFFKLKLNFEDPDLEQEIKLDTMTWKQWINNSLKRTHGLFGEGIEYSFLNHDSDLAYLKVGYHDKDTFSSAVSTYISSDELVGCPLFATILQETSNLKSLEVGQDDEIWLKRAIESEDEDHLSD</sequence>
<dbReference type="PANTHER" id="PTHR28173:SF1">
    <property type="entry name" value="RIBONUCLEASES P_MRP PROTEIN SUBUNIT POP8"/>
    <property type="match status" value="1"/>
</dbReference>
<dbReference type="InterPro" id="IPR049128">
    <property type="entry name" value="Pop8-like_dom"/>
</dbReference>
<dbReference type="PANTHER" id="PTHR28173">
    <property type="entry name" value="RIBONUCLEASES P/MRP PROTEIN SUBUNIT POP8"/>
    <property type="match status" value="1"/>
</dbReference>
<dbReference type="FunCoup" id="G8ZPN2">
    <property type="interactions" value="126"/>
</dbReference>
<gene>
    <name evidence="2" type="primary">TDEL0B04470</name>
    <name evidence="2" type="ORF">TDEL_0B04470</name>
</gene>
<dbReference type="Proteomes" id="UP000005627">
    <property type="component" value="Chromosome 2"/>
</dbReference>
<dbReference type="GO" id="GO:0034965">
    <property type="term" value="P:intronic box C/D snoRNA processing"/>
    <property type="evidence" value="ECO:0007669"/>
    <property type="project" value="EnsemblFungi"/>
</dbReference>
<dbReference type="KEGG" id="tdl:TDEL_0B04470"/>
<dbReference type="GO" id="GO:0000172">
    <property type="term" value="C:ribonuclease MRP complex"/>
    <property type="evidence" value="ECO:0007669"/>
    <property type="project" value="EnsemblFungi"/>
</dbReference>
<dbReference type="GeneID" id="11504734"/>
<dbReference type="GO" id="GO:0005829">
    <property type="term" value="C:cytosol"/>
    <property type="evidence" value="ECO:0007669"/>
    <property type="project" value="EnsemblFungi"/>
</dbReference>
<dbReference type="GO" id="GO:0005655">
    <property type="term" value="C:nucleolar ribonuclease P complex"/>
    <property type="evidence" value="ECO:0007669"/>
    <property type="project" value="EnsemblFungi"/>
</dbReference>
<dbReference type="STRING" id="1076872.G8ZPN2"/>
<dbReference type="AlphaFoldDB" id="G8ZPN2"/>
<dbReference type="GO" id="GO:0001682">
    <property type="term" value="P:tRNA 5'-leader removal"/>
    <property type="evidence" value="ECO:0007669"/>
    <property type="project" value="EnsemblFungi"/>
</dbReference>